<sequence length="79" mass="8992">MARAYIEEPESVIVMKIVNNNAGSIGYKREVEEHISAIDLSHRGRLLIRTLLDSFEVKSPKGSYLCLVYPPIRELLSVY</sequence>
<proteinExistence type="predicted"/>
<reference evidence="1" key="2">
    <citation type="journal article" date="2023" name="IMA Fungus">
        <title>Comparative genomic study of the Penicillium genus elucidates a diverse pangenome and 15 lateral gene transfer events.</title>
        <authorList>
            <person name="Petersen C."/>
            <person name="Sorensen T."/>
            <person name="Nielsen M.R."/>
            <person name="Sondergaard T.E."/>
            <person name="Sorensen J.L."/>
            <person name="Fitzpatrick D.A."/>
            <person name="Frisvad J.C."/>
            <person name="Nielsen K.L."/>
        </authorList>
    </citation>
    <scope>NUCLEOTIDE SEQUENCE</scope>
    <source>
        <strain evidence="1">IBT 15544</strain>
    </source>
</reference>
<dbReference type="RefSeq" id="XP_058308297.1">
    <property type="nucleotide sequence ID" value="XM_058451759.1"/>
</dbReference>
<dbReference type="Gene3D" id="3.30.200.20">
    <property type="entry name" value="Phosphorylase Kinase, domain 1"/>
    <property type="match status" value="1"/>
</dbReference>
<dbReference type="EMBL" id="JAPQKR010000012">
    <property type="protein sequence ID" value="KAJ5203818.1"/>
    <property type="molecule type" value="Genomic_DNA"/>
</dbReference>
<comment type="caution">
    <text evidence="1">The sequence shown here is derived from an EMBL/GenBank/DDBJ whole genome shotgun (WGS) entry which is preliminary data.</text>
</comment>
<evidence type="ECO:0000313" key="1">
    <source>
        <dbReference type="EMBL" id="KAJ5203818.1"/>
    </source>
</evidence>
<gene>
    <name evidence="1" type="ORF">N7498_004697</name>
</gene>
<organism evidence="1 2">
    <name type="scientific">Penicillium cinerascens</name>
    <dbReference type="NCBI Taxonomy" id="70096"/>
    <lineage>
        <taxon>Eukaryota</taxon>
        <taxon>Fungi</taxon>
        <taxon>Dikarya</taxon>
        <taxon>Ascomycota</taxon>
        <taxon>Pezizomycotina</taxon>
        <taxon>Eurotiomycetes</taxon>
        <taxon>Eurotiomycetidae</taxon>
        <taxon>Eurotiales</taxon>
        <taxon>Aspergillaceae</taxon>
        <taxon>Penicillium</taxon>
    </lineage>
</organism>
<keyword evidence="2" id="KW-1185">Reference proteome</keyword>
<dbReference type="OrthoDB" id="5979581at2759"/>
<evidence type="ECO:0000313" key="2">
    <source>
        <dbReference type="Proteomes" id="UP001150904"/>
    </source>
</evidence>
<reference evidence="1" key="1">
    <citation type="submission" date="2022-12" db="EMBL/GenBank/DDBJ databases">
        <authorList>
            <person name="Petersen C."/>
        </authorList>
    </citation>
    <scope>NUCLEOTIDE SEQUENCE</scope>
    <source>
        <strain evidence="1">IBT 15544</strain>
    </source>
</reference>
<dbReference type="Proteomes" id="UP001150904">
    <property type="component" value="Unassembled WGS sequence"/>
</dbReference>
<dbReference type="Gene3D" id="1.10.510.10">
    <property type="entry name" value="Transferase(Phosphotransferase) domain 1"/>
    <property type="match status" value="1"/>
</dbReference>
<name>A0A9W9MM42_9EURO</name>
<protein>
    <submittedName>
        <fullName evidence="1">Uncharacterized protein</fullName>
    </submittedName>
</protein>
<dbReference type="AlphaFoldDB" id="A0A9W9MM42"/>
<accession>A0A9W9MM42</accession>
<dbReference type="GeneID" id="83179060"/>